<dbReference type="PANTHER" id="PTHR36834">
    <property type="entry name" value="MEMBRANE PROTEIN-RELATED"/>
    <property type="match status" value="1"/>
</dbReference>
<keyword evidence="1" id="KW-0472">Membrane</keyword>
<organism evidence="4 6">
    <name type="scientific">Paraclostridium sordellii</name>
    <name type="common">Clostridium sordellii</name>
    <dbReference type="NCBI Taxonomy" id="1505"/>
    <lineage>
        <taxon>Bacteria</taxon>
        <taxon>Bacillati</taxon>
        <taxon>Bacillota</taxon>
        <taxon>Clostridia</taxon>
        <taxon>Peptostreptococcales</taxon>
        <taxon>Peptostreptococcaceae</taxon>
        <taxon>Paraclostridium</taxon>
    </lineage>
</organism>
<name>A0A9P1P8H9_PARSO</name>
<protein>
    <submittedName>
        <fullName evidence="3">VanZ-like transposon protein</fullName>
    </submittedName>
    <submittedName>
        <fullName evidence="4">VanZF protein</fullName>
    </submittedName>
</protein>
<feature type="transmembrane region" description="Helical" evidence="1">
    <location>
        <begin position="156"/>
        <end position="174"/>
    </location>
</feature>
<evidence type="ECO:0000313" key="5">
    <source>
        <dbReference type="Proteomes" id="UP000032811"/>
    </source>
</evidence>
<feature type="domain" description="VanZ-like" evidence="2">
    <location>
        <begin position="40"/>
        <end position="175"/>
    </location>
</feature>
<dbReference type="Proteomes" id="UP000032811">
    <property type="component" value="Chromosome 1"/>
</dbReference>
<dbReference type="EMBL" id="LN679998">
    <property type="protein sequence ID" value="CEJ72923.1"/>
    <property type="molecule type" value="Genomic_DNA"/>
</dbReference>
<gene>
    <name evidence="3" type="ORF">ATCC9714_08111</name>
    <name evidence="4" type="ORF">UMC4404_04301</name>
</gene>
<dbReference type="Proteomes" id="UP000049685">
    <property type="component" value="Unassembled WGS sequence"/>
</dbReference>
<feature type="transmembrane region" description="Helical" evidence="1">
    <location>
        <begin position="100"/>
        <end position="117"/>
    </location>
</feature>
<evidence type="ECO:0000256" key="1">
    <source>
        <dbReference type="SAM" id="Phobius"/>
    </source>
</evidence>
<evidence type="ECO:0000313" key="4">
    <source>
        <dbReference type="EMBL" id="CEO32450.1"/>
    </source>
</evidence>
<dbReference type="InterPro" id="IPR006976">
    <property type="entry name" value="VanZ-like"/>
</dbReference>
<feature type="transmembrane region" description="Helical" evidence="1">
    <location>
        <begin position="126"/>
        <end position="150"/>
    </location>
</feature>
<keyword evidence="5" id="KW-1185">Reference proteome</keyword>
<proteinExistence type="predicted"/>
<dbReference type="InterPro" id="IPR053150">
    <property type="entry name" value="Teicoplanin_resist-assoc"/>
</dbReference>
<dbReference type="RefSeq" id="WP_054630044.1">
    <property type="nucleotide sequence ID" value="NZ_CDLJ01000002.1"/>
</dbReference>
<dbReference type="GeneID" id="97536683"/>
<evidence type="ECO:0000313" key="6">
    <source>
        <dbReference type="Proteomes" id="UP000049685"/>
    </source>
</evidence>
<keyword evidence="1" id="KW-1133">Transmembrane helix</keyword>
<reference evidence="6" key="1">
    <citation type="submission" date="2015-01" db="EMBL/GenBank/DDBJ databases">
        <authorList>
            <person name="Aslett A.Martin."/>
            <person name="De Silva Nishadi"/>
        </authorList>
    </citation>
    <scope>NUCLEOTIDE SEQUENCE [LARGE SCALE GENOMIC DNA]</scope>
    <source>
        <strain evidence="6">UMC4404</strain>
    </source>
</reference>
<keyword evidence="1" id="KW-0812">Transmembrane</keyword>
<dbReference type="EMBL" id="CDNY01000003">
    <property type="protein sequence ID" value="CEO32450.1"/>
    <property type="molecule type" value="Genomic_DNA"/>
</dbReference>
<sequence>MLSFKNVFIIFFILYSTIFLKSKIKVNKNINKFIYYILGIYICLGIVSSIFPISINTQRILFNLKNSIGENNKFLSINYIYESLFLNIELESKVIILKDLAENIIMFIPVGIYLAFLDRRKNIKEVIILGFGFSACIEFVEFLTSVIIGYDYIPSNIYSIILNTIGAVIGYIMFKKLFTVILNINKS</sequence>
<dbReference type="KEGG" id="psor:RSJ16_04970"/>
<evidence type="ECO:0000313" key="3">
    <source>
        <dbReference type="EMBL" id="CEJ72923.1"/>
    </source>
</evidence>
<dbReference type="PANTHER" id="PTHR36834:SF1">
    <property type="entry name" value="INTEGRAL MEMBRANE PROTEIN"/>
    <property type="match status" value="1"/>
</dbReference>
<feature type="transmembrane region" description="Helical" evidence="1">
    <location>
        <begin position="34"/>
        <end position="55"/>
    </location>
</feature>
<dbReference type="Pfam" id="PF04892">
    <property type="entry name" value="VanZ"/>
    <property type="match status" value="1"/>
</dbReference>
<evidence type="ECO:0000259" key="2">
    <source>
        <dbReference type="Pfam" id="PF04892"/>
    </source>
</evidence>
<dbReference type="AlphaFoldDB" id="A0A9P1P8H9"/>
<accession>A0A9P1P8H9</accession>
<feature type="transmembrane region" description="Helical" evidence="1">
    <location>
        <begin position="6"/>
        <end position="22"/>
    </location>
</feature>
<reference evidence="4" key="2">
    <citation type="submission" date="2015-01" db="EMBL/GenBank/DDBJ databases">
        <authorList>
            <person name="Aslett M.A."/>
            <person name="De Silva N."/>
        </authorList>
    </citation>
    <scope>NUCLEOTIDE SEQUENCE</scope>
    <source>
        <strain evidence="3 5">ATCC9714</strain>
        <strain evidence="4">UMC4404</strain>
    </source>
</reference>